<protein>
    <recommendedName>
        <fullName evidence="2">Methyltransferase domain-containing protein</fullName>
    </recommendedName>
</protein>
<dbReference type="SUPFAM" id="SSF53335">
    <property type="entry name" value="S-adenosyl-L-methionine-dependent methyltransferases"/>
    <property type="match status" value="1"/>
</dbReference>
<proteinExistence type="predicted"/>
<feature type="domain" description="Methyltransferase" evidence="2">
    <location>
        <begin position="35"/>
        <end position="150"/>
    </location>
</feature>
<dbReference type="GO" id="GO:0008757">
    <property type="term" value="F:S-adenosylmethionine-dependent methyltransferase activity"/>
    <property type="evidence" value="ECO:0007669"/>
    <property type="project" value="InterPro"/>
</dbReference>
<dbReference type="InterPro" id="IPR025714">
    <property type="entry name" value="Methyltranfer_dom"/>
</dbReference>
<comment type="caution">
    <text evidence="3">The sequence shown here is derived from an EMBL/GenBank/DDBJ whole genome shotgun (WGS) entry which is preliminary data.</text>
</comment>
<organism evidence="3 4">
    <name type="scientific">Marinibactrum halimedae</name>
    <dbReference type="NCBI Taxonomy" id="1444977"/>
    <lineage>
        <taxon>Bacteria</taxon>
        <taxon>Pseudomonadati</taxon>
        <taxon>Pseudomonadota</taxon>
        <taxon>Gammaproteobacteria</taxon>
        <taxon>Cellvibrionales</taxon>
        <taxon>Cellvibrionaceae</taxon>
        <taxon>Marinibactrum</taxon>
    </lineage>
</organism>
<accession>A0AA37WLF2</accession>
<name>A0AA37WLF2_9GAMM</name>
<dbReference type="Pfam" id="PF13847">
    <property type="entry name" value="Methyltransf_31"/>
    <property type="match status" value="1"/>
</dbReference>
<evidence type="ECO:0000313" key="4">
    <source>
        <dbReference type="Proteomes" id="UP001156870"/>
    </source>
</evidence>
<dbReference type="RefSeq" id="WP_232594206.1">
    <property type="nucleotide sequence ID" value="NZ_BSPD01000031.1"/>
</dbReference>
<keyword evidence="4" id="KW-1185">Reference proteome</keyword>
<dbReference type="PANTHER" id="PTHR43591">
    <property type="entry name" value="METHYLTRANSFERASE"/>
    <property type="match status" value="1"/>
</dbReference>
<reference evidence="3 4" key="1">
    <citation type="journal article" date="2014" name="Int. J. Syst. Evol. Microbiol.">
        <title>Complete genome sequence of Corynebacterium casei LMG S-19264T (=DSM 44701T), isolated from a smear-ripened cheese.</title>
        <authorList>
            <consortium name="US DOE Joint Genome Institute (JGI-PGF)"/>
            <person name="Walter F."/>
            <person name="Albersmeier A."/>
            <person name="Kalinowski J."/>
            <person name="Ruckert C."/>
        </authorList>
    </citation>
    <scope>NUCLEOTIDE SEQUENCE [LARGE SCALE GENOMIC DNA]</scope>
    <source>
        <strain evidence="3 4">NBRC 110095</strain>
    </source>
</reference>
<dbReference type="AlphaFoldDB" id="A0AA37WLF2"/>
<evidence type="ECO:0000259" key="2">
    <source>
        <dbReference type="Pfam" id="PF13847"/>
    </source>
</evidence>
<dbReference type="InterPro" id="IPR029063">
    <property type="entry name" value="SAM-dependent_MTases_sf"/>
</dbReference>
<dbReference type="EMBL" id="BSPD01000031">
    <property type="protein sequence ID" value="GLS25563.1"/>
    <property type="molecule type" value="Genomic_DNA"/>
</dbReference>
<feature type="region of interest" description="Disordered" evidence="1">
    <location>
        <begin position="219"/>
        <end position="241"/>
    </location>
</feature>
<dbReference type="Gene3D" id="3.40.50.150">
    <property type="entry name" value="Vaccinia Virus protein VP39"/>
    <property type="match status" value="1"/>
</dbReference>
<gene>
    <name evidence="3" type="ORF">GCM10007877_12770</name>
</gene>
<evidence type="ECO:0000313" key="3">
    <source>
        <dbReference type="EMBL" id="GLS25563.1"/>
    </source>
</evidence>
<sequence>MLKVEPGYVDHQYLATANDYFNQIKNHSYRLMNITPDAHVLDIGCGSGIDTHKLANLDTPPRSIIGVDHDPDMIAVAQETAHSMDYYQIEYFTASAYQLPFANNRFNAVRCERVFMHLENPELALAEAIRITAPGGHIVIVDTDWGSLSTHNTCPSTEFRLKQFSAEKILKNGYSGRQLKSLFSELMVIPTKEHDNSTKVAASSNFSLSLSTSITQNTFNQHPSEQTTPTQDKIENQTSSDLSDHHKISSLACTKTLFNLQLFTHAVVVNDYDTWKYLTQSDMIEEAAVNNGILSRQELNQWRTNLQVLQEKNQFFSTISVTTAHAQKAFDT</sequence>
<dbReference type="Proteomes" id="UP001156870">
    <property type="component" value="Unassembled WGS sequence"/>
</dbReference>
<evidence type="ECO:0000256" key="1">
    <source>
        <dbReference type="SAM" id="MobiDB-lite"/>
    </source>
</evidence>
<dbReference type="CDD" id="cd02440">
    <property type="entry name" value="AdoMet_MTases"/>
    <property type="match status" value="1"/>
</dbReference>